<dbReference type="AlphaFoldDB" id="A0AAW0TMR4"/>
<sequence length="135" mass="15442">MANQAARVTTPPPRDTATKLVLTANKEARLANSWYWLTDEEITSSPLSVIWPQRFFPRHLIRRHAKGKVEAWRDNPHNWILTHAHLCLALDSSYLISPRNPDDEKQRQQIRPSLSESSGNTPTMRSPQPPRVTAT</sequence>
<evidence type="ECO:0000256" key="1">
    <source>
        <dbReference type="SAM" id="MobiDB-lite"/>
    </source>
</evidence>
<proteinExistence type="predicted"/>
<protein>
    <submittedName>
        <fullName evidence="2">Uncharacterized protein</fullName>
    </submittedName>
</protein>
<dbReference type="Proteomes" id="UP001487740">
    <property type="component" value="Unassembled WGS sequence"/>
</dbReference>
<dbReference type="EMBL" id="JARAKH010000028">
    <property type="protein sequence ID" value="KAK8388726.1"/>
    <property type="molecule type" value="Genomic_DNA"/>
</dbReference>
<feature type="region of interest" description="Disordered" evidence="1">
    <location>
        <begin position="97"/>
        <end position="135"/>
    </location>
</feature>
<accession>A0AAW0TMR4</accession>
<reference evidence="2 3" key="1">
    <citation type="submission" date="2023-03" db="EMBL/GenBank/DDBJ databases">
        <title>High-quality genome of Scylla paramamosain provides insights in environmental adaptation.</title>
        <authorList>
            <person name="Zhang L."/>
        </authorList>
    </citation>
    <scope>NUCLEOTIDE SEQUENCE [LARGE SCALE GENOMIC DNA]</scope>
    <source>
        <strain evidence="2">LZ_2023a</strain>
        <tissue evidence="2">Muscle</tissue>
    </source>
</reference>
<evidence type="ECO:0000313" key="2">
    <source>
        <dbReference type="EMBL" id="KAK8388726.1"/>
    </source>
</evidence>
<gene>
    <name evidence="2" type="ORF">O3P69_020611</name>
</gene>
<comment type="caution">
    <text evidence="2">The sequence shown here is derived from an EMBL/GenBank/DDBJ whole genome shotgun (WGS) entry which is preliminary data.</text>
</comment>
<evidence type="ECO:0000313" key="3">
    <source>
        <dbReference type="Proteomes" id="UP001487740"/>
    </source>
</evidence>
<keyword evidence="3" id="KW-1185">Reference proteome</keyword>
<feature type="compositionally biased region" description="Polar residues" evidence="1">
    <location>
        <begin position="109"/>
        <end position="126"/>
    </location>
</feature>
<organism evidence="2 3">
    <name type="scientific">Scylla paramamosain</name>
    <name type="common">Mud crab</name>
    <dbReference type="NCBI Taxonomy" id="85552"/>
    <lineage>
        <taxon>Eukaryota</taxon>
        <taxon>Metazoa</taxon>
        <taxon>Ecdysozoa</taxon>
        <taxon>Arthropoda</taxon>
        <taxon>Crustacea</taxon>
        <taxon>Multicrustacea</taxon>
        <taxon>Malacostraca</taxon>
        <taxon>Eumalacostraca</taxon>
        <taxon>Eucarida</taxon>
        <taxon>Decapoda</taxon>
        <taxon>Pleocyemata</taxon>
        <taxon>Brachyura</taxon>
        <taxon>Eubrachyura</taxon>
        <taxon>Portunoidea</taxon>
        <taxon>Portunidae</taxon>
        <taxon>Portuninae</taxon>
        <taxon>Scylla</taxon>
    </lineage>
</organism>
<name>A0AAW0TMR4_SCYPA</name>